<reference evidence="2 3" key="1">
    <citation type="submission" date="2017-06" db="EMBL/GenBank/DDBJ databases">
        <authorList>
            <person name="Kim H.J."/>
            <person name="Triplett B.A."/>
        </authorList>
    </citation>
    <scope>NUCLEOTIDE SEQUENCE [LARGE SCALE GENOMIC DNA]</scope>
    <source>
        <strain evidence="2 3">DSM 44715</strain>
    </source>
</reference>
<sequence length="451" mass="47624">MKRLQAGALAAVLAAPLALTPAAQASAAPAHYTGTLPDGATWIADVPAHWNGTLVLFSHGFGPLTPADRPSEAAGKALLDRGYALAGSSYDPNGSLWALGSAVRDQIGTRDALVKLIGRPRRTLALGQSMGGLVSAELAETRAVDGVLTACGIVGGGVDLNNYQLNAGHTIATLLAPSEEIKLTGYTSPEQGVAAGTQLTAAVTGAQSTPAGRARIALASAFLNQSSWFDGDSPPARRDYAAQELQQYRWLSSGVLTFIFSGRYSIDQAAGGDSAWNKGLDYARLLRTSANFRQVKHLYREAGLNLGADLAALSATADKRVEPAPLAWLTRTSEPTGRLTVPNLTIHTISDQLVPVEHQSEYARTVRAAGRTPLLRQAYVKRTGHCNFTASEYVASLQALEKRVETGHWPGTTAKSLNKAAASLSLDSAAFTPYRPAPLVVQPARPRTTRR</sequence>
<organism evidence="2 3">
    <name type="scientific">Actinomadura meyerae</name>
    <dbReference type="NCBI Taxonomy" id="240840"/>
    <lineage>
        <taxon>Bacteria</taxon>
        <taxon>Bacillati</taxon>
        <taxon>Actinomycetota</taxon>
        <taxon>Actinomycetes</taxon>
        <taxon>Streptosporangiales</taxon>
        <taxon>Thermomonosporaceae</taxon>
        <taxon>Actinomadura</taxon>
    </lineage>
</organism>
<name>A0A239LPD9_9ACTN</name>
<dbReference type="EMBL" id="FZOR01000023">
    <property type="protein sequence ID" value="SNT31782.1"/>
    <property type="molecule type" value="Genomic_DNA"/>
</dbReference>
<dbReference type="OrthoDB" id="7197847at2"/>
<dbReference type="RefSeq" id="WP_089328157.1">
    <property type="nucleotide sequence ID" value="NZ_FZOR01000023.1"/>
</dbReference>
<evidence type="ECO:0000313" key="2">
    <source>
        <dbReference type="EMBL" id="SNT31782.1"/>
    </source>
</evidence>
<feature type="signal peptide" evidence="1">
    <location>
        <begin position="1"/>
        <end position="27"/>
    </location>
</feature>
<keyword evidence="3" id="KW-1185">Reference proteome</keyword>
<dbReference type="Proteomes" id="UP000198318">
    <property type="component" value="Unassembled WGS sequence"/>
</dbReference>
<accession>A0A239LPD9</accession>
<keyword evidence="1" id="KW-0732">Signal</keyword>
<dbReference type="AlphaFoldDB" id="A0A239LPD9"/>
<protein>
    <recommendedName>
        <fullName evidence="4">Alpha/beta hydrolase</fullName>
    </recommendedName>
</protein>
<evidence type="ECO:0000313" key="3">
    <source>
        <dbReference type="Proteomes" id="UP000198318"/>
    </source>
</evidence>
<gene>
    <name evidence="2" type="ORF">SAMN05443665_102379</name>
</gene>
<evidence type="ECO:0000256" key="1">
    <source>
        <dbReference type="SAM" id="SignalP"/>
    </source>
</evidence>
<dbReference type="Gene3D" id="3.40.50.1820">
    <property type="entry name" value="alpha/beta hydrolase"/>
    <property type="match status" value="1"/>
</dbReference>
<proteinExistence type="predicted"/>
<feature type="chain" id="PRO_5012692541" description="Alpha/beta hydrolase" evidence="1">
    <location>
        <begin position="28"/>
        <end position="451"/>
    </location>
</feature>
<dbReference type="SUPFAM" id="SSF53474">
    <property type="entry name" value="alpha/beta-Hydrolases"/>
    <property type="match status" value="1"/>
</dbReference>
<evidence type="ECO:0008006" key="4">
    <source>
        <dbReference type="Google" id="ProtNLM"/>
    </source>
</evidence>
<dbReference type="InterPro" id="IPR029058">
    <property type="entry name" value="AB_hydrolase_fold"/>
</dbReference>